<evidence type="ECO:0000313" key="3">
    <source>
        <dbReference type="Proteomes" id="UP001331761"/>
    </source>
</evidence>
<keyword evidence="3" id="KW-1185">Reference proteome</keyword>
<dbReference type="AlphaFoldDB" id="A0AAN8FE17"/>
<evidence type="ECO:0000313" key="2">
    <source>
        <dbReference type="EMBL" id="KAK5974469.1"/>
    </source>
</evidence>
<dbReference type="EMBL" id="WIXE01014184">
    <property type="protein sequence ID" value="KAK5974469.1"/>
    <property type="molecule type" value="Genomic_DNA"/>
</dbReference>
<name>A0AAN8FE17_TRICO</name>
<feature type="transmembrane region" description="Helical" evidence="1">
    <location>
        <begin position="12"/>
        <end position="35"/>
    </location>
</feature>
<keyword evidence="1" id="KW-1133">Transmembrane helix</keyword>
<evidence type="ECO:0000256" key="1">
    <source>
        <dbReference type="SAM" id="Phobius"/>
    </source>
</evidence>
<sequence length="76" mass="8428">MCFSMCAQVLYGVIMFICLALTLGAMFTSSRLLILARCWSARAGRCGCRRWHVCCMLGRKLCLMSGLLLVICSGRT</sequence>
<gene>
    <name evidence="2" type="ORF">GCK32_002804</name>
</gene>
<dbReference type="Proteomes" id="UP001331761">
    <property type="component" value="Unassembled WGS sequence"/>
</dbReference>
<organism evidence="2 3">
    <name type="scientific">Trichostrongylus colubriformis</name>
    <name type="common">Black scour worm</name>
    <dbReference type="NCBI Taxonomy" id="6319"/>
    <lineage>
        <taxon>Eukaryota</taxon>
        <taxon>Metazoa</taxon>
        <taxon>Ecdysozoa</taxon>
        <taxon>Nematoda</taxon>
        <taxon>Chromadorea</taxon>
        <taxon>Rhabditida</taxon>
        <taxon>Rhabditina</taxon>
        <taxon>Rhabditomorpha</taxon>
        <taxon>Strongyloidea</taxon>
        <taxon>Trichostrongylidae</taxon>
        <taxon>Trichostrongylus</taxon>
    </lineage>
</organism>
<protein>
    <submittedName>
        <fullName evidence="2">Uncharacterized protein</fullName>
    </submittedName>
</protein>
<reference evidence="2 3" key="1">
    <citation type="submission" date="2019-10" db="EMBL/GenBank/DDBJ databases">
        <title>Assembly and Annotation for the nematode Trichostrongylus colubriformis.</title>
        <authorList>
            <person name="Martin J."/>
        </authorList>
    </citation>
    <scope>NUCLEOTIDE SEQUENCE [LARGE SCALE GENOMIC DNA]</scope>
    <source>
        <strain evidence="2">G859</strain>
        <tissue evidence="2">Whole worm</tissue>
    </source>
</reference>
<comment type="caution">
    <text evidence="2">The sequence shown here is derived from an EMBL/GenBank/DDBJ whole genome shotgun (WGS) entry which is preliminary data.</text>
</comment>
<accession>A0AAN8FE17</accession>
<keyword evidence="1" id="KW-0472">Membrane</keyword>
<proteinExistence type="predicted"/>
<keyword evidence="1" id="KW-0812">Transmembrane</keyword>